<feature type="domain" description="CAAX prenyl protease 2/Lysostaphin resistance protein A-like" evidence="2">
    <location>
        <begin position="145"/>
        <end position="241"/>
    </location>
</feature>
<keyword evidence="4" id="KW-1185">Reference proteome</keyword>
<protein>
    <recommendedName>
        <fullName evidence="2">CAAX prenyl protease 2/Lysostaphin resistance protein A-like domain-containing protein</fullName>
    </recommendedName>
</protein>
<proteinExistence type="predicted"/>
<reference evidence="4" key="1">
    <citation type="submission" date="2016-10" db="EMBL/GenBank/DDBJ databases">
        <authorList>
            <person name="Varghese N."/>
            <person name="Submissions S."/>
        </authorList>
    </citation>
    <scope>NUCLEOTIDE SEQUENCE [LARGE SCALE GENOMIC DNA]</scope>
    <source>
        <strain evidence="4">CGMCC 1.7736</strain>
    </source>
</reference>
<feature type="transmembrane region" description="Helical" evidence="1">
    <location>
        <begin position="208"/>
        <end position="225"/>
    </location>
</feature>
<dbReference type="Pfam" id="PF02517">
    <property type="entry name" value="Rce1-like"/>
    <property type="match status" value="1"/>
</dbReference>
<dbReference type="InterPro" id="IPR003675">
    <property type="entry name" value="Rce1/LyrA-like_dom"/>
</dbReference>
<accession>A0A1I6IMC5</accession>
<gene>
    <name evidence="3" type="ORF">SAMN04487947_3424</name>
</gene>
<feature type="transmembrane region" description="Helical" evidence="1">
    <location>
        <begin position="143"/>
        <end position="164"/>
    </location>
</feature>
<keyword evidence="1" id="KW-0472">Membrane</keyword>
<feature type="transmembrane region" description="Helical" evidence="1">
    <location>
        <begin position="21"/>
        <end position="43"/>
    </location>
</feature>
<sequence>MSLVRDRLGGTGPSRFPRGRTVVAALAITVAALAVGVVGIVVTGAVESLLGVGDTAVVRVLDGNYIQIGFAAFAVAYLLWRGDWERYVKVRRPTVEDAGWILVIPVVFAAQSVVLPPILAAVGLPHPNPTTGSEQLALETRPLLWPVAFVGLYLFAAPAEELVYRGIVQGRLRESFDTVGVVLFGGLLFGFMHFLVGLLTWGVALGGSVYWGLSTTIPGLVWGYAYERTENLAVTAVTHAMSWTIAVHEIALQFLPV</sequence>
<keyword evidence="1" id="KW-1133">Transmembrane helix</keyword>
<evidence type="ECO:0000256" key="1">
    <source>
        <dbReference type="SAM" id="Phobius"/>
    </source>
</evidence>
<feature type="transmembrane region" description="Helical" evidence="1">
    <location>
        <begin position="176"/>
        <end position="196"/>
    </location>
</feature>
<evidence type="ECO:0000313" key="4">
    <source>
        <dbReference type="Proteomes" id="UP000198531"/>
    </source>
</evidence>
<feature type="transmembrane region" description="Helical" evidence="1">
    <location>
        <begin position="100"/>
        <end position="123"/>
    </location>
</feature>
<name>A0A1I6IMC5_9EURY</name>
<dbReference type="Proteomes" id="UP000198531">
    <property type="component" value="Unassembled WGS sequence"/>
</dbReference>
<evidence type="ECO:0000259" key="2">
    <source>
        <dbReference type="Pfam" id="PF02517"/>
    </source>
</evidence>
<dbReference type="STRING" id="553469.SAMN04487947_3424"/>
<dbReference type="AlphaFoldDB" id="A0A1I6IMC5"/>
<keyword evidence="1" id="KW-0812">Transmembrane</keyword>
<organism evidence="3 4">
    <name type="scientific">Halogeometricum rufum</name>
    <dbReference type="NCBI Taxonomy" id="553469"/>
    <lineage>
        <taxon>Archaea</taxon>
        <taxon>Methanobacteriati</taxon>
        <taxon>Methanobacteriota</taxon>
        <taxon>Stenosarchaea group</taxon>
        <taxon>Halobacteria</taxon>
        <taxon>Halobacteriales</taxon>
        <taxon>Haloferacaceae</taxon>
        <taxon>Halogeometricum</taxon>
    </lineage>
</organism>
<dbReference type="EMBL" id="FOYT01000003">
    <property type="protein sequence ID" value="SFR67430.1"/>
    <property type="molecule type" value="Genomic_DNA"/>
</dbReference>
<dbReference type="GO" id="GO:0004175">
    <property type="term" value="F:endopeptidase activity"/>
    <property type="evidence" value="ECO:0007669"/>
    <property type="project" value="UniProtKB-ARBA"/>
</dbReference>
<evidence type="ECO:0000313" key="3">
    <source>
        <dbReference type="EMBL" id="SFR67430.1"/>
    </source>
</evidence>
<dbReference type="OrthoDB" id="275779at2157"/>
<dbReference type="GO" id="GO:0080120">
    <property type="term" value="P:CAAX-box protein maturation"/>
    <property type="evidence" value="ECO:0007669"/>
    <property type="project" value="UniProtKB-ARBA"/>
</dbReference>
<dbReference type="RefSeq" id="WP_143105180.1">
    <property type="nucleotide sequence ID" value="NZ_FOYT01000003.1"/>
</dbReference>
<feature type="transmembrane region" description="Helical" evidence="1">
    <location>
        <begin position="63"/>
        <end position="80"/>
    </location>
</feature>